<proteinExistence type="predicted"/>
<dbReference type="EMBL" id="VCAU01000003">
    <property type="protein sequence ID" value="KAF9894501.1"/>
    <property type="molecule type" value="Genomic_DNA"/>
</dbReference>
<sequence length="245" mass="27970">MASSPPEKTVTVDPAVAELFTRIETNFQTTALGPESWYLLVIACLSGSPDPELADQLYLHVINQPNSATSAARQKFIRRLREALVKCVSIVGCCKPIEAILAISQVEQDEDRDYSMTRQDWNCDADNHARATEWFRAIYARDGKSTLGLFDAHRDFQWLSTEITYGLYLSDRQVLDDTETEIVVLASIMIQNLRKETWWHIRGTRRIGVSKQDTQVLWDCIQLVAEFFEIKLNKVPTVDQVEEDV</sequence>
<organism evidence="1 2">
    <name type="scientific">Aspergillus nanangensis</name>
    <dbReference type="NCBI Taxonomy" id="2582783"/>
    <lineage>
        <taxon>Eukaryota</taxon>
        <taxon>Fungi</taxon>
        <taxon>Dikarya</taxon>
        <taxon>Ascomycota</taxon>
        <taxon>Pezizomycotina</taxon>
        <taxon>Eurotiomycetes</taxon>
        <taxon>Eurotiomycetidae</taxon>
        <taxon>Eurotiales</taxon>
        <taxon>Aspergillaceae</taxon>
        <taxon>Aspergillus</taxon>
        <taxon>Aspergillus subgen. Circumdati</taxon>
    </lineage>
</organism>
<dbReference type="PANTHER" id="PTHR28180">
    <property type="entry name" value="CONSERVED MITOCHONDRIAL PROTEIN-RELATED"/>
    <property type="match status" value="1"/>
</dbReference>
<comment type="caution">
    <text evidence="1">The sequence shown here is derived from an EMBL/GenBank/DDBJ whole genome shotgun (WGS) entry which is preliminary data.</text>
</comment>
<dbReference type="AlphaFoldDB" id="A0AAD4CXW9"/>
<name>A0AAD4CXW9_ASPNN</name>
<dbReference type="Proteomes" id="UP001194746">
    <property type="component" value="Unassembled WGS sequence"/>
</dbReference>
<dbReference type="SUPFAM" id="SSF69118">
    <property type="entry name" value="AhpD-like"/>
    <property type="match status" value="1"/>
</dbReference>
<evidence type="ECO:0000313" key="2">
    <source>
        <dbReference type="Proteomes" id="UP001194746"/>
    </source>
</evidence>
<dbReference type="InterPro" id="IPR029032">
    <property type="entry name" value="AhpD-like"/>
</dbReference>
<dbReference type="Gene3D" id="1.20.1290.10">
    <property type="entry name" value="AhpD-like"/>
    <property type="match status" value="1"/>
</dbReference>
<protein>
    <recommendedName>
        <fullName evidence="3">Carboxymuconolactone decarboxylase-like domain-containing protein</fullName>
    </recommendedName>
</protein>
<evidence type="ECO:0000313" key="1">
    <source>
        <dbReference type="EMBL" id="KAF9894501.1"/>
    </source>
</evidence>
<dbReference type="InterPro" id="IPR052999">
    <property type="entry name" value="PTS1_Protein"/>
</dbReference>
<reference evidence="1" key="1">
    <citation type="journal article" date="2019" name="Beilstein J. Org. Chem.">
        <title>Nanangenines: drimane sesquiterpenoids as the dominant metabolite cohort of a novel Australian fungus, Aspergillus nanangensis.</title>
        <authorList>
            <person name="Lacey H.J."/>
            <person name="Gilchrist C.L.M."/>
            <person name="Crombie A."/>
            <person name="Kalaitzis J.A."/>
            <person name="Vuong D."/>
            <person name="Rutledge P.J."/>
            <person name="Turner P."/>
            <person name="Pitt J.I."/>
            <person name="Lacey E."/>
            <person name="Chooi Y.H."/>
            <person name="Piggott A.M."/>
        </authorList>
    </citation>
    <scope>NUCLEOTIDE SEQUENCE</scope>
    <source>
        <strain evidence="1">MST-FP2251</strain>
    </source>
</reference>
<accession>A0AAD4CXW9</accession>
<keyword evidence="2" id="KW-1185">Reference proteome</keyword>
<evidence type="ECO:0008006" key="3">
    <source>
        <dbReference type="Google" id="ProtNLM"/>
    </source>
</evidence>
<gene>
    <name evidence="1" type="ORF">FE257_006384</name>
</gene>
<reference evidence="1" key="2">
    <citation type="submission" date="2020-02" db="EMBL/GenBank/DDBJ databases">
        <authorList>
            <person name="Gilchrist C.L.M."/>
            <person name="Chooi Y.-H."/>
        </authorList>
    </citation>
    <scope>NUCLEOTIDE SEQUENCE</scope>
    <source>
        <strain evidence="1">MST-FP2251</strain>
    </source>
</reference>
<dbReference type="PANTHER" id="PTHR28180:SF5">
    <property type="entry name" value="DNA POLYMERASE ALPHA SUBUNIT B"/>
    <property type="match status" value="1"/>
</dbReference>